<evidence type="ECO:0000256" key="3">
    <source>
        <dbReference type="ARBA" id="ARBA00023015"/>
    </source>
</evidence>
<comment type="similarity">
    <text evidence="2">Belongs to the LysR transcriptional regulatory family.</text>
</comment>
<dbReference type="InterPro" id="IPR005119">
    <property type="entry name" value="LysR_subst-bd"/>
</dbReference>
<dbReference type="EMBL" id="VSTH01000089">
    <property type="protein sequence ID" value="TYO63777.1"/>
    <property type="molecule type" value="Genomic_DNA"/>
</dbReference>
<sequence>MDSDALNTFLAVHRRGGISNAAKFLHRSQPAISRRIALLEQDLGVPLFERVAGRTLLSDAGRVLLPYAERAVAAAQDAERAIRALTNQNTGPVSLAVTGTLADSRLSKIMTGFAKENPGVALTLRTATSAEVSGLIRRGEATIGLRYNVDRSRDLDCEAVMAETLQVVCASDHPLAGKRVKQFAELGGERWIAFPEVPGRREIAAAHVFALFLTRGLAEVEWTAVDSLTAQKRLVESGFGLALLAESHVAEELSSAAIAAIAVDDLVASHDIAVVTRRGGFLSLAARHLLEAIRSNYSATDAITIRQPRKQRPARKTIARRRAR</sequence>
<reference evidence="7 8" key="1">
    <citation type="submission" date="2019-08" db="EMBL/GenBank/DDBJ databases">
        <title>Bradyrhizobium hipponensis sp. nov., a rhizobium isolated from a Lupinus angustifolius root nodule in Tunisia.</title>
        <authorList>
            <person name="Off K."/>
            <person name="Rejili M."/>
            <person name="Mars M."/>
            <person name="Brachmann A."/>
            <person name="Marin M."/>
        </authorList>
    </citation>
    <scope>NUCLEOTIDE SEQUENCE [LARGE SCALE GENOMIC DNA]</scope>
    <source>
        <strain evidence="8">aSej3</strain>
    </source>
</reference>
<dbReference type="InterPro" id="IPR036390">
    <property type="entry name" value="WH_DNA-bd_sf"/>
</dbReference>
<evidence type="ECO:0000313" key="7">
    <source>
        <dbReference type="EMBL" id="TYO63777.1"/>
    </source>
</evidence>
<keyword evidence="3" id="KW-0805">Transcription regulation</keyword>
<dbReference type="PRINTS" id="PR00039">
    <property type="entry name" value="HTHLYSR"/>
</dbReference>
<evidence type="ECO:0000259" key="6">
    <source>
        <dbReference type="PROSITE" id="PS50931"/>
    </source>
</evidence>
<comment type="function">
    <text evidence="1">NodD regulates the expression of the nodABCFE genes which encode other nodulation proteins. NodD is also a negative regulator of its own expression. Binds flavonoids as inducers.</text>
</comment>
<feature type="domain" description="HTH lysR-type" evidence="6">
    <location>
        <begin position="1"/>
        <end position="58"/>
    </location>
</feature>
<gene>
    <name evidence="7" type="ORF">FXV83_25575</name>
</gene>
<evidence type="ECO:0000256" key="4">
    <source>
        <dbReference type="ARBA" id="ARBA00023125"/>
    </source>
</evidence>
<dbReference type="SUPFAM" id="SSF46785">
    <property type="entry name" value="Winged helix' DNA-binding domain"/>
    <property type="match status" value="1"/>
</dbReference>
<dbReference type="Gene3D" id="1.10.10.10">
    <property type="entry name" value="Winged helix-like DNA-binding domain superfamily/Winged helix DNA-binding domain"/>
    <property type="match status" value="1"/>
</dbReference>
<dbReference type="Pfam" id="PF00126">
    <property type="entry name" value="HTH_1"/>
    <property type="match status" value="1"/>
</dbReference>
<dbReference type="PANTHER" id="PTHR30126:SF40">
    <property type="entry name" value="HTH-TYPE TRANSCRIPTIONAL REGULATOR GLTR"/>
    <property type="match status" value="1"/>
</dbReference>
<dbReference type="CDD" id="cd05466">
    <property type="entry name" value="PBP2_LTTR_substrate"/>
    <property type="match status" value="1"/>
</dbReference>
<dbReference type="Pfam" id="PF03466">
    <property type="entry name" value="LysR_substrate"/>
    <property type="match status" value="1"/>
</dbReference>
<keyword evidence="4" id="KW-0238">DNA-binding</keyword>
<evidence type="ECO:0000256" key="5">
    <source>
        <dbReference type="ARBA" id="ARBA00023163"/>
    </source>
</evidence>
<dbReference type="GO" id="GO:0003700">
    <property type="term" value="F:DNA-binding transcription factor activity"/>
    <property type="evidence" value="ECO:0007669"/>
    <property type="project" value="InterPro"/>
</dbReference>
<dbReference type="Proteomes" id="UP000324797">
    <property type="component" value="Unassembled WGS sequence"/>
</dbReference>
<keyword evidence="5" id="KW-0804">Transcription</keyword>
<evidence type="ECO:0000313" key="8">
    <source>
        <dbReference type="Proteomes" id="UP000324797"/>
    </source>
</evidence>
<dbReference type="InterPro" id="IPR036388">
    <property type="entry name" value="WH-like_DNA-bd_sf"/>
</dbReference>
<comment type="caution">
    <text evidence="7">The sequence shown here is derived from an EMBL/GenBank/DDBJ whole genome shotgun (WGS) entry which is preliminary data.</text>
</comment>
<dbReference type="PROSITE" id="PS50931">
    <property type="entry name" value="HTH_LYSR"/>
    <property type="match status" value="1"/>
</dbReference>
<organism evidence="7 8">
    <name type="scientific">Bradyrhizobium hipponense</name>
    <dbReference type="NCBI Taxonomy" id="2605638"/>
    <lineage>
        <taxon>Bacteria</taxon>
        <taxon>Pseudomonadati</taxon>
        <taxon>Pseudomonadota</taxon>
        <taxon>Alphaproteobacteria</taxon>
        <taxon>Hyphomicrobiales</taxon>
        <taxon>Nitrobacteraceae</taxon>
        <taxon>Bradyrhizobium</taxon>
    </lineage>
</organism>
<dbReference type="PANTHER" id="PTHR30126">
    <property type="entry name" value="HTH-TYPE TRANSCRIPTIONAL REGULATOR"/>
    <property type="match status" value="1"/>
</dbReference>
<evidence type="ECO:0000256" key="1">
    <source>
        <dbReference type="ARBA" id="ARBA00003502"/>
    </source>
</evidence>
<accession>A0A5S4YJX3</accession>
<protein>
    <submittedName>
        <fullName evidence="7">LysR family transcriptional regulator</fullName>
    </submittedName>
</protein>
<dbReference type="AlphaFoldDB" id="A0A5S4YJX3"/>
<dbReference type="InterPro" id="IPR000847">
    <property type="entry name" value="LysR_HTH_N"/>
</dbReference>
<name>A0A5S4YJX3_9BRAD</name>
<keyword evidence="8" id="KW-1185">Reference proteome</keyword>
<proteinExistence type="inferred from homology"/>
<dbReference type="GO" id="GO:0000976">
    <property type="term" value="F:transcription cis-regulatory region binding"/>
    <property type="evidence" value="ECO:0007669"/>
    <property type="project" value="TreeGrafter"/>
</dbReference>
<dbReference type="Gene3D" id="3.40.190.290">
    <property type="match status" value="1"/>
</dbReference>
<dbReference type="SUPFAM" id="SSF53850">
    <property type="entry name" value="Periplasmic binding protein-like II"/>
    <property type="match status" value="1"/>
</dbReference>
<evidence type="ECO:0000256" key="2">
    <source>
        <dbReference type="ARBA" id="ARBA00009437"/>
    </source>
</evidence>